<keyword evidence="11" id="KW-1185">Reference proteome</keyword>
<accession>A0AAE1P187</accession>
<comment type="subcellular location">
    <subcellularLocation>
        <location evidence="1">Cell membrane</location>
        <topology evidence="1">Multi-pass membrane protein</topology>
    </subcellularLocation>
</comment>
<evidence type="ECO:0000256" key="5">
    <source>
        <dbReference type="ARBA" id="ARBA00023136"/>
    </source>
</evidence>
<feature type="compositionally biased region" description="Low complexity" evidence="8">
    <location>
        <begin position="140"/>
        <end position="194"/>
    </location>
</feature>
<dbReference type="Gene3D" id="3.40.190.10">
    <property type="entry name" value="Periplasmic binding protein-like II"/>
    <property type="match status" value="1"/>
</dbReference>
<dbReference type="AlphaFoldDB" id="A0AAE1P187"/>
<dbReference type="PANTHER" id="PTHR42643">
    <property type="entry name" value="IONOTROPIC RECEPTOR 20A-RELATED"/>
    <property type="match status" value="1"/>
</dbReference>
<evidence type="ECO:0000313" key="11">
    <source>
        <dbReference type="Proteomes" id="UP001292094"/>
    </source>
</evidence>
<sequence>MIIVRHIEGVWSAGVGVAEGRKGMKLRETKAEDGVDISVVGVGEAVDIVSRTRLGWDVTLLRTDHYNTTTAITNLPQLILKARQVGLGRSCVVVVVASDSLPFLSALGHTSLTHRLMTWGWKMVVVTSVALHHITPHLLTPPSSSSSSSSSTSTLSSTPSPSSSTSSPSSSTPSPSSSTSSASSSTSPPSSSSSTPPPSSWTFTMMDTIFLIYQKDTEAAIRWEVFNYLPFGPGGGQVLRVWSNGRSPPQPLIFPNKFHNFNGARIGVTALPYKPYWEVVKEGGNGLSSEMAHYSGSDRKLLEAVASTLNFTIHVLPVTTWAQVVGQVEARQSLVASVVHMMLPQRTKRFSFTTTYEHGINLGFAMAKPSLRPRWESLYYPLTEQVWVAVLAVLVVVPVLLYLVR</sequence>
<reference evidence="10" key="1">
    <citation type="submission" date="2023-11" db="EMBL/GenBank/DDBJ databases">
        <title>Genome assemblies of two species of porcelain crab, Petrolisthes cinctipes and Petrolisthes manimaculis (Anomura: Porcellanidae).</title>
        <authorList>
            <person name="Angst P."/>
        </authorList>
    </citation>
    <scope>NUCLEOTIDE SEQUENCE</scope>
    <source>
        <strain evidence="10">PB745_02</strain>
        <tissue evidence="10">Gill</tissue>
    </source>
</reference>
<evidence type="ECO:0000256" key="2">
    <source>
        <dbReference type="ARBA" id="ARBA00022475"/>
    </source>
</evidence>
<gene>
    <name evidence="10" type="ORF">Pmani_028571</name>
</gene>
<evidence type="ECO:0000256" key="4">
    <source>
        <dbReference type="ARBA" id="ARBA00022989"/>
    </source>
</evidence>
<evidence type="ECO:0000256" key="8">
    <source>
        <dbReference type="SAM" id="MobiDB-lite"/>
    </source>
</evidence>
<keyword evidence="5 9" id="KW-0472">Membrane</keyword>
<feature type="region of interest" description="Disordered" evidence="8">
    <location>
        <begin position="139"/>
        <end position="199"/>
    </location>
</feature>
<name>A0AAE1P187_9EUCA</name>
<dbReference type="EMBL" id="JAWZYT010003294">
    <property type="protein sequence ID" value="KAK4299129.1"/>
    <property type="molecule type" value="Genomic_DNA"/>
</dbReference>
<evidence type="ECO:0000256" key="1">
    <source>
        <dbReference type="ARBA" id="ARBA00004651"/>
    </source>
</evidence>
<evidence type="ECO:0000256" key="7">
    <source>
        <dbReference type="ARBA" id="ARBA00023180"/>
    </source>
</evidence>
<keyword evidence="2" id="KW-1003">Cell membrane</keyword>
<dbReference type="InterPro" id="IPR052192">
    <property type="entry name" value="Insect_Ionotropic_Sensory_Rcpt"/>
</dbReference>
<keyword evidence="6" id="KW-0675">Receptor</keyword>
<dbReference type="SUPFAM" id="SSF53850">
    <property type="entry name" value="Periplasmic binding protein-like II"/>
    <property type="match status" value="1"/>
</dbReference>
<keyword evidence="3 9" id="KW-0812">Transmembrane</keyword>
<evidence type="ECO:0000256" key="6">
    <source>
        <dbReference type="ARBA" id="ARBA00023170"/>
    </source>
</evidence>
<evidence type="ECO:0000313" key="10">
    <source>
        <dbReference type="EMBL" id="KAK4299129.1"/>
    </source>
</evidence>
<organism evidence="10 11">
    <name type="scientific">Petrolisthes manimaculis</name>
    <dbReference type="NCBI Taxonomy" id="1843537"/>
    <lineage>
        <taxon>Eukaryota</taxon>
        <taxon>Metazoa</taxon>
        <taxon>Ecdysozoa</taxon>
        <taxon>Arthropoda</taxon>
        <taxon>Crustacea</taxon>
        <taxon>Multicrustacea</taxon>
        <taxon>Malacostraca</taxon>
        <taxon>Eumalacostraca</taxon>
        <taxon>Eucarida</taxon>
        <taxon>Decapoda</taxon>
        <taxon>Pleocyemata</taxon>
        <taxon>Anomura</taxon>
        <taxon>Galatheoidea</taxon>
        <taxon>Porcellanidae</taxon>
        <taxon>Petrolisthes</taxon>
    </lineage>
</organism>
<dbReference type="PANTHER" id="PTHR42643:SF24">
    <property type="entry name" value="IONOTROPIC RECEPTOR 60A"/>
    <property type="match status" value="1"/>
</dbReference>
<protein>
    <submittedName>
        <fullName evidence="10">Uncharacterized protein</fullName>
    </submittedName>
</protein>
<dbReference type="GO" id="GO:0005886">
    <property type="term" value="C:plasma membrane"/>
    <property type="evidence" value="ECO:0007669"/>
    <property type="project" value="UniProtKB-SubCell"/>
</dbReference>
<evidence type="ECO:0000256" key="9">
    <source>
        <dbReference type="SAM" id="Phobius"/>
    </source>
</evidence>
<proteinExistence type="predicted"/>
<keyword evidence="7" id="KW-0325">Glycoprotein</keyword>
<feature type="transmembrane region" description="Helical" evidence="9">
    <location>
        <begin position="386"/>
        <end position="404"/>
    </location>
</feature>
<evidence type="ECO:0000256" key="3">
    <source>
        <dbReference type="ARBA" id="ARBA00022692"/>
    </source>
</evidence>
<dbReference type="Proteomes" id="UP001292094">
    <property type="component" value="Unassembled WGS sequence"/>
</dbReference>
<comment type="caution">
    <text evidence="10">The sequence shown here is derived from an EMBL/GenBank/DDBJ whole genome shotgun (WGS) entry which is preliminary data.</text>
</comment>
<keyword evidence="4 9" id="KW-1133">Transmembrane helix</keyword>